<dbReference type="FunCoup" id="A0A0H2S842">
    <property type="interactions" value="23"/>
</dbReference>
<dbReference type="InParanoid" id="A0A0H2S842"/>
<comment type="subcellular location">
    <subcellularLocation>
        <location evidence="1">Nucleus</location>
    </subcellularLocation>
</comment>
<evidence type="ECO:0000313" key="6">
    <source>
        <dbReference type="EMBL" id="KLO20099.1"/>
    </source>
</evidence>
<dbReference type="GO" id="GO:0006364">
    <property type="term" value="P:rRNA processing"/>
    <property type="evidence" value="ECO:0007669"/>
    <property type="project" value="UniProtKB-KW"/>
</dbReference>
<dbReference type="AlphaFoldDB" id="A0A0H2S842"/>
<dbReference type="GO" id="GO:0030688">
    <property type="term" value="C:preribosome, small subunit precursor"/>
    <property type="evidence" value="ECO:0007669"/>
    <property type="project" value="InterPro"/>
</dbReference>
<gene>
    <name evidence="6" type="ORF">SCHPADRAFT_912336</name>
</gene>
<evidence type="ECO:0000256" key="2">
    <source>
        <dbReference type="ARBA" id="ARBA00006374"/>
    </source>
</evidence>
<proteinExistence type="inferred from homology"/>
<feature type="region of interest" description="Disordered" evidence="5">
    <location>
        <begin position="1"/>
        <end position="24"/>
    </location>
</feature>
<protein>
    <submittedName>
        <fullName evidence="6">Nop52-domain-containing protein</fullName>
    </submittedName>
</protein>
<dbReference type="PANTHER" id="PTHR13026">
    <property type="entry name" value="NNP-1 PROTEIN NOVEL NUCLEAR PROTEIN 1 NOP52"/>
    <property type="match status" value="1"/>
</dbReference>
<evidence type="ECO:0000256" key="5">
    <source>
        <dbReference type="SAM" id="MobiDB-lite"/>
    </source>
</evidence>
<evidence type="ECO:0000256" key="4">
    <source>
        <dbReference type="ARBA" id="ARBA00023242"/>
    </source>
</evidence>
<dbReference type="Pfam" id="PF05997">
    <property type="entry name" value="Nop52"/>
    <property type="match status" value="1"/>
</dbReference>
<evidence type="ECO:0000256" key="3">
    <source>
        <dbReference type="ARBA" id="ARBA00022552"/>
    </source>
</evidence>
<keyword evidence="7" id="KW-1185">Reference proteome</keyword>
<organism evidence="6 7">
    <name type="scientific">Schizopora paradoxa</name>
    <dbReference type="NCBI Taxonomy" id="27342"/>
    <lineage>
        <taxon>Eukaryota</taxon>
        <taxon>Fungi</taxon>
        <taxon>Dikarya</taxon>
        <taxon>Basidiomycota</taxon>
        <taxon>Agaricomycotina</taxon>
        <taxon>Agaricomycetes</taxon>
        <taxon>Hymenochaetales</taxon>
        <taxon>Schizoporaceae</taxon>
        <taxon>Schizopora</taxon>
    </lineage>
</organism>
<dbReference type="OrthoDB" id="2019504at2759"/>
<dbReference type="GO" id="GO:0005634">
    <property type="term" value="C:nucleus"/>
    <property type="evidence" value="ECO:0007669"/>
    <property type="project" value="UniProtKB-SubCell"/>
</dbReference>
<evidence type="ECO:0000313" key="7">
    <source>
        <dbReference type="Proteomes" id="UP000053477"/>
    </source>
</evidence>
<keyword evidence="3" id="KW-0698">rRNA processing</keyword>
<evidence type="ECO:0000256" key="1">
    <source>
        <dbReference type="ARBA" id="ARBA00004123"/>
    </source>
</evidence>
<name>A0A0H2S842_9AGAM</name>
<dbReference type="InterPro" id="IPR010301">
    <property type="entry name" value="RRP1"/>
</dbReference>
<dbReference type="Proteomes" id="UP000053477">
    <property type="component" value="Unassembled WGS sequence"/>
</dbReference>
<keyword evidence="4" id="KW-0539">Nucleus</keyword>
<dbReference type="STRING" id="27342.A0A0H2S842"/>
<comment type="similarity">
    <text evidence="2">Belongs to the RRP1 family.</text>
</comment>
<accession>A0A0H2S842</accession>
<reference evidence="6 7" key="1">
    <citation type="submission" date="2015-04" db="EMBL/GenBank/DDBJ databases">
        <title>Complete genome sequence of Schizopora paradoxa KUC8140, a cosmopolitan wood degrader in East Asia.</title>
        <authorList>
            <consortium name="DOE Joint Genome Institute"/>
            <person name="Min B."/>
            <person name="Park H."/>
            <person name="Jang Y."/>
            <person name="Kim J.-J."/>
            <person name="Kim K.H."/>
            <person name="Pangilinan J."/>
            <person name="Lipzen A."/>
            <person name="Riley R."/>
            <person name="Grigoriev I.V."/>
            <person name="Spatafora J.W."/>
            <person name="Choi I.-G."/>
        </authorList>
    </citation>
    <scope>NUCLEOTIDE SEQUENCE [LARGE SCALE GENOMIC DNA]</scope>
    <source>
        <strain evidence="6 7">KUC8140</strain>
    </source>
</reference>
<dbReference type="EMBL" id="KQ085883">
    <property type="protein sequence ID" value="KLO20099.1"/>
    <property type="molecule type" value="Genomic_DNA"/>
</dbReference>
<sequence>MADDSSSQPPLAKYLASSDKKTRDKAVKSLAKYLSENQGKALPKQEMAKLWKGIFYCYWMSDKPLVQQALSSELADLLLLISSTESAFAFLGGFWEAIVREWNGIDRLRMDKYYMLVRKFINASFRLLRRAEWENSALGTFNEVLTSPGGPLCPDDTRIPGSLTYHIVDIYLEELEKALSVASDPSSDTTFSELPAPLIPLLLPFFDLAARTSSSITHSRVSTGLIDPLLVALTTASSSDPPSKKRKFLTLSQQSDLSDLISKSCIDEPQKGVVQPAELRNAVLRSMFDVASGPDVKEANRRKLYAIWKVAKAEEEDIGDTS</sequence>
<dbReference type="PANTHER" id="PTHR13026:SF0">
    <property type="entry name" value="RIBOSOMAL RNA PROCESSING 1B"/>
    <property type="match status" value="1"/>
</dbReference>